<dbReference type="Proteomes" id="UP001163324">
    <property type="component" value="Chromosome 4"/>
</dbReference>
<evidence type="ECO:0000313" key="1">
    <source>
        <dbReference type="EMBL" id="KAI9900590.1"/>
    </source>
</evidence>
<proteinExistence type="predicted"/>
<organism evidence="1 2">
    <name type="scientific">Trichothecium roseum</name>
    <dbReference type="NCBI Taxonomy" id="47278"/>
    <lineage>
        <taxon>Eukaryota</taxon>
        <taxon>Fungi</taxon>
        <taxon>Dikarya</taxon>
        <taxon>Ascomycota</taxon>
        <taxon>Pezizomycotina</taxon>
        <taxon>Sordariomycetes</taxon>
        <taxon>Hypocreomycetidae</taxon>
        <taxon>Hypocreales</taxon>
        <taxon>Hypocreales incertae sedis</taxon>
        <taxon>Trichothecium</taxon>
    </lineage>
</organism>
<reference evidence="1" key="1">
    <citation type="submission" date="2022-10" db="EMBL/GenBank/DDBJ databases">
        <title>Complete Genome of Trichothecium roseum strain YXFP-22015, a Plant Pathogen Isolated from Citrus.</title>
        <authorList>
            <person name="Wang Y."/>
            <person name="Zhu L."/>
        </authorList>
    </citation>
    <scope>NUCLEOTIDE SEQUENCE</scope>
    <source>
        <strain evidence="1">YXFP-22015</strain>
    </source>
</reference>
<evidence type="ECO:0000313" key="2">
    <source>
        <dbReference type="Proteomes" id="UP001163324"/>
    </source>
</evidence>
<keyword evidence="2" id="KW-1185">Reference proteome</keyword>
<dbReference type="EMBL" id="CM047943">
    <property type="protein sequence ID" value="KAI9900590.1"/>
    <property type="molecule type" value="Genomic_DNA"/>
</dbReference>
<comment type="caution">
    <text evidence="1">The sequence shown here is derived from an EMBL/GenBank/DDBJ whole genome shotgun (WGS) entry which is preliminary data.</text>
</comment>
<accession>A0ACC0V3T9</accession>
<gene>
    <name evidence="1" type="ORF">N3K66_004852</name>
</gene>
<sequence length="158" mass="16637">MPTDSSDFPLASEVPSPGDAGTTTAPGVGSGSDAGASGSSSGYGISLSTGGLVAIVVVVALIAILGATTATLFFIAKRREWTMKETLRRSAKKVKTALTPRRSEFPSHLKDPQERSGRRGRARIADDVPPTPRLNPEDIEKGLAKTTTKDKIFKLSKK</sequence>
<protein>
    <submittedName>
        <fullName evidence="1">Uncharacterized protein</fullName>
    </submittedName>
</protein>
<name>A0ACC0V3T9_9HYPO</name>